<protein>
    <submittedName>
        <fullName evidence="1">Uncharacterized protein</fullName>
    </submittedName>
</protein>
<accession>A0A9X1MU97</accession>
<proteinExistence type="predicted"/>
<reference evidence="1" key="1">
    <citation type="submission" date="2021-11" db="EMBL/GenBank/DDBJ databases">
        <title>Jinshanibacter sp. isolated from one year old Eriocheir sinensis.</title>
        <authorList>
            <person name="Li J.-Y."/>
            <person name="He W."/>
            <person name="Gao T.-H."/>
        </authorList>
    </citation>
    <scope>NUCLEOTIDE SEQUENCE</scope>
    <source>
        <strain evidence="1">LJY008</strain>
    </source>
</reference>
<sequence length="288" mass="33097">MSHFTVLVVGQNPEQQLAPYHEFECTGINDQYVQDIDVTDEYRLDYERQEDRSETFLEFAKNNNDYSVVEFGQAPDIDDAHKYGWIQLDEDGEVAKVVRRTNPNAKWDWFVLGGRWRDFFKLKNGGFADSAMKIDIDFDGMTSQAAEDAKTEYQAFADAIAGMEFPKTWPEMMLGNTGSIDELRKAYASQPAVEAVRQAVRDKKLPFTFQCSFDYYGRNIDEYVKKCQAQCLTTYAVTMDGQWYARGEMGWFGLSSNEMTETEWNQKVAEMIAALPDDTVLSVYDCHI</sequence>
<name>A0A9X1MU97_9GAMM</name>
<evidence type="ECO:0000313" key="1">
    <source>
        <dbReference type="EMBL" id="MCD1124847.1"/>
    </source>
</evidence>
<evidence type="ECO:0000313" key="2">
    <source>
        <dbReference type="Proteomes" id="UP001139171"/>
    </source>
</evidence>
<dbReference type="AlphaFoldDB" id="A0A9X1MU97"/>
<organism evidence="1 2">
    <name type="scientific">Limnobaculum eriocheiris</name>
    <dbReference type="NCBI Taxonomy" id="2897391"/>
    <lineage>
        <taxon>Bacteria</taxon>
        <taxon>Pseudomonadati</taxon>
        <taxon>Pseudomonadota</taxon>
        <taxon>Gammaproteobacteria</taxon>
        <taxon>Enterobacterales</taxon>
        <taxon>Budviciaceae</taxon>
        <taxon>Limnobaculum</taxon>
    </lineage>
</organism>
<keyword evidence="2" id="KW-1185">Reference proteome</keyword>
<comment type="caution">
    <text evidence="1">The sequence shown here is derived from an EMBL/GenBank/DDBJ whole genome shotgun (WGS) entry which is preliminary data.</text>
</comment>
<dbReference type="EMBL" id="JAJNAG010000002">
    <property type="protein sequence ID" value="MCD1124847.1"/>
    <property type="molecule type" value="Genomic_DNA"/>
</dbReference>
<dbReference type="Proteomes" id="UP001139171">
    <property type="component" value="Unassembled WGS sequence"/>
</dbReference>
<dbReference type="RefSeq" id="WP_230607855.1">
    <property type="nucleotide sequence ID" value="NZ_JAJNAG010000002.1"/>
</dbReference>
<gene>
    <name evidence="1" type="ORF">LPW36_02150</name>
</gene>